<dbReference type="Gene3D" id="3.50.50.60">
    <property type="entry name" value="FAD/NAD(P)-binding domain"/>
    <property type="match status" value="2"/>
</dbReference>
<sequence>MKPKQPRVIILGAGMAGILAAIRLQATGYDDVTVYEKADRVGGTWRDNTYPGLTCDVPSHFYTYSFERNPHWSRQLPPGPEVQDYFQRTADKYGVTPMVRFNREATAARFIEGRWELEFACGHSDSADILIAATGVLHHPKYPKIKGADQFQGTLLHSARWDNSIDLAGKRVGIIGNGSTGVQIVSALAGKVGHLEHYQRTAQWIMPVENNEFSAEERAIFRDPEQLAKAMNVEEYMAAVEAYTSAITDIESDAARGMAQACLDNLEQGVTDPVLRERLRPDHTPLCKRLIFSPDYYQAIQHPQSHLVTEDIEAIEADGIRTADGQLHQLDVIVYATGFHADYFMRPMTISGTNGVRLDDFWADRPKAYFAITMPDFPNLFMLNGPNGPVGNFSLIDIAEHQLNYIEQLMARLRNGDCDQIAPVHSAMQQFEEERTAAAKKTVWYLGGCVSWYLDESGIPSSWPWNFSRFVASMAEPDWSAFGLNPPTGAAVDKAAAGK</sequence>
<gene>
    <name evidence="2" type="ORF">CWI75_09280</name>
</gene>
<feature type="signal peptide" evidence="1">
    <location>
        <begin position="1"/>
        <end position="26"/>
    </location>
</feature>
<dbReference type="AlphaFoldDB" id="A0A2N5Y2X8"/>
<dbReference type="PRINTS" id="PR00469">
    <property type="entry name" value="PNDRDTASEII"/>
</dbReference>
<dbReference type="EMBL" id="PKLZ01000007">
    <property type="protein sequence ID" value="PLW82754.1"/>
    <property type="molecule type" value="Genomic_DNA"/>
</dbReference>
<proteinExistence type="predicted"/>
<protein>
    <submittedName>
        <fullName evidence="2">NAD(P)/FAD-dependent oxidoreductase</fullName>
    </submittedName>
</protein>
<keyword evidence="1" id="KW-0732">Signal</keyword>
<evidence type="ECO:0000313" key="3">
    <source>
        <dbReference type="Proteomes" id="UP000234845"/>
    </source>
</evidence>
<dbReference type="InterPro" id="IPR036188">
    <property type="entry name" value="FAD/NAD-bd_sf"/>
</dbReference>
<dbReference type="OrthoDB" id="9766402at2"/>
<dbReference type="SUPFAM" id="SSF51905">
    <property type="entry name" value="FAD/NAD(P)-binding domain"/>
    <property type="match status" value="2"/>
</dbReference>
<dbReference type="Proteomes" id="UP000234845">
    <property type="component" value="Unassembled WGS sequence"/>
</dbReference>
<dbReference type="Pfam" id="PF13450">
    <property type="entry name" value="NAD_binding_8"/>
    <property type="match status" value="1"/>
</dbReference>
<organism evidence="2 3">
    <name type="scientific">Kineobactrum sediminis</name>
    <dbReference type="NCBI Taxonomy" id="1905677"/>
    <lineage>
        <taxon>Bacteria</taxon>
        <taxon>Pseudomonadati</taxon>
        <taxon>Pseudomonadota</taxon>
        <taxon>Gammaproteobacteria</taxon>
        <taxon>Cellvibrionales</taxon>
        <taxon>Halieaceae</taxon>
        <taxon>Kineobactrum</taxon>
    </lineage>
</organism>
<evidence type="ECO:0000313" key="2">
    <source>
        <dbReference type="EMBL" id="PLW82754.1"/>
    </source>
</evidence>
<dbReference type="PRINTS" id="PR00368">
    <property type="entry name" value="FADPNR"/>
</dbReference>
<dbReference type="RefSeq" id="WP_101521221.1">
    <property type="nucleotide sequence ID" value="NZ_PKLZ01000007.1"/>
</dbReference>
<accession>A0A2N5Y2X8</accession>
<reference evidence="3" key="1">
    <citation type="submission" date="2017-11" db="EMBL/GenBank/DDBJ databases">
        <title>The draft genome sequence of Chromatocurvus sp. F02.</title>
        <authorList>
            <person name="Du Z.-J."/>
            <person name="Chang Y.-Q."/>
        </authorList>
    </citation>
    <scope>NUCLEOTIDE SEQUENCE [LARGE SCALE GENOMIC DNA]</scope>
    <source>
        <strain evidence="3">F02</strain>
    </source>
</reference>
<dbReference type="InterPro" id="IPR051209">
    <property type="entry name" value="FAD-bind_Monooxygenase_sf"/>
</dbReference>
<dbReference type="PANTHER" id="PTHR42877">
    <property type="entry name" value="L-ORNITHINE N(5)-MONOOXYGENASE-RELATED"/>
    <property type="match status" value="1"/>
</dbReference>
<keyword evidence="3" id="KW-1185">Reference proteome</keyword>
<dbReference type="PANTHER" id="PTHR42877:SF4">
    <property type="entry name" value="FAD_NAD(P)-BINDING DOMAIN-CONTAINING PROTEIN-RELATED"/>
    <property type="match status" value="1"/>
</dbReference>
<evidence type="ECO:0000256" key="1">
    <source>
        <dbReference type="SAM" id="SignalP"/>
    </source>
</evidence>
<feature type="chain" id="PRO_5014736796" evidence="1">
    <location>
        <begin position="27"/>
        <end position="499"/>
    </location>
</feature>
<comment type="caution">
    <text evidence="2">The sequence shown here is derived from an EMBL/GenBank/DDBJ whole genome shotgun (WGS) entry which is preliminary data.</text>
</comment>
<name>A0A2N5Y2X8_9GAMM</name>